<evidence type="ECO:0000256" key="1">
    <source>
        <dbReference type="SAM" id="MobiDB-lite"/>
    </source>
</evidence>
<name>A0A9J6DBC1_RHIMP</name>
<evidence type="ECO:0000313" key="3">
    <source>
        <dbReference type="Proteomes" id="UP000821866"/>
    </source>
</evidence>
<protein>
    <recommendedName>
        <fullName evidence="4">Tick transposon</fullName>
    </recommendedName>
</protein>
<gene>
    <name evidence="2" type="ORF">HPB51_016764</name>
</gene>
<comment type="caution">
    <text evidence="2">The sequence shown here is derived from an EMBL/GenBank/DDBJ whole genome shotgun (WGS) entry which is preliminary data.</text>
</comment>
<feature type="region of interest" description="Disordered" evidence="1">
    <location>
        <begin position="1"/>
        <end position="123"/>
    </location>
</feature>
<proteinExistence type="predicted"/>
<feature type="compositionally biased region" description="Polar residues" evidence="1">
    <location>
        <begin position="177"/>
        <end position="187"/>
    </location>
</feature>
<organism evidence="2 3">
    <name type="scientific">Rhipicephalus microplus</name>
    <name type="common">Cattle tick</name>
    <name type="synonym">Boophilus microplus</name>
    <dbReference type="NCBI Taxonomy" id="6941"/>
    <lineage>
        <taxon>Eukaryota</taxon>
        <taxon>Metazoa</taxon>
        <taxon>Ecdysozoa</taxon>
        <taxon>Arthropoda</taxon>
        <taxon>Chelicerata</taxon>
        <taxon>Arachnida</taxon>
        <taxon>Acari</taxon>
        <taxon>Parasitiformes</taxon>
        <taxon>Ixodida</taxon>
        <taxon>Ixodoidea</taxon>
        <taxon>Ixodidae</taxon>
        <taxon>Rhipicephalinae</taxon>
        <taxon>Rhipicephalus</taxon>
        <taxon>Boophilus</taxon>
    </lineage>
</organism>
<accession>A0A9J6DBC1</accession>
<dbReference type="Proteomes" id="UP000821866">
    <property type="component" value="Chromosome 8"/>
</dbReference>
<dbReference type="AlphaFoldDB" id="A0A9J6DBC1"/>
<reference evidence="2" key="1">
    <citation type="journal article" date="2020" name="Cell">
        <title>Large-Scale Comparative Analyses of Tick Genomes Elucidate Their Genetic Diversity and Vector Capacities.</title>
        <authorList>
            <consortium name="Tick Genome and Microbiome Consortium (TIGMIC)"/>
            <person name="Jia N."/>
            <person name="Wang J."/>
            <person name="Shi W."/>
            <person name="Du L."/>
            <person name="Sun Y."/>
            <person name="Zhan W."/>
            <person name="Jiang J.F."/>
            <person name="Wang Q."/>
            <person name="Zhang B."/>
            <person name="Ji P."/>
            <person name="Bell-Sakyi L."/>
            <person name="Cui X.M."/>
            <person name="Yuan T.T."/>
            <person name="Jiang B.G."/>
            <person name="Yang W.F."/>
            <person name="Lam T.T."/>
            <person name="Chang Q.C."/>
            <person name="Ding S.J."/>
            <person name="Wang X.J."/>
            <person name="Zhu J.G."/>
            <person name="Ruan X.D."/>
            <person name="Zhao L."/>
            <person name="Wei J.T."/>
            <person name="Ye R.Z."/>
            <person name="Que T.C."/>
            <person name="Du C.H."/>
            <person name="Zhou Y.H."/>
            <person name="Cheng J.X."/>
            <person name="Dai P.F."/>
            <person name="Guo W.B."/>
            <person name="Han X.H."/>
            <person name="Huang E.J."/>
            <person name="Li L.F."/>
            <person name="Wei W."/>
            <person name="Gao Y.C."/>
            <person name="Liu J.Z."/>
            <person name="Shao H.Z."/>
            <person name="Wang X."/>
            <person name="Wang C.C."/>
            <person name="Yang T.C."/>
            <person name="Huo Q.B."/>
            <person name="Li W."/>
            <person name="Chen H.Y."/>
            <person name="Chen S.E."/>
            <person name="Zhou L.G."/>
            <person name="Ni X.B."/>
            <person name="Tian J.H."/>
            <person name="Sheng Y."/>
            <person name="Liu T."/>
            <person name="Pan Y.S."/>
            <person name="Xia L.Y."/>
            <person name="Li J."/>
            <person name="Zhao F."/>
            <person name="Cao W.C."/>
        </authorList>
    </citation>
    <scope>NUCLEOTIDE SEQUENCE</scope>
    <source>
        <strain evidence="2">Rmic-2018</strain>
    </source>
</reference>
<feature type="region of interest" description="Disordered" evidence="1">
    <location>
        <begin position="169"/>
        <end position="191"/>
    </location>
</feature>
<dbReference type="EMBL" id="JABSTU010000010">
    <property type="protein sequence ID" value="KAH8019126.1"/>
    <property type="molecule type" value="Genomic_DNA"/>
</dbReference>
<evidence type="ECO:0000313" key="2">
    <source>
        <dbReference type="EMBL" id="KAH8019126.1"/>
    </source>
</evidence>
<keyword evidence="3" id="KW-1185">Reference proteome</keyword>
<evidence type="ECO:0008006" key="4">
    <source>
        <dbReference type="Google" id="ProtNLM"/>
    </source>
</evidence>
<reference evidence="2" key="2">
    <citation type="submission" date="2021-09" db="EMBL/GenBank/DDBJ databases">
        <authorList>
            <person name="Jia N."/>
            <person name="Wang J."/>
            <person name="Shi W."/>
            <person name="Du L."/>
            <person name="Sun Y."/>
            <person name="Zhan W."/>
            <person name="Jiang J."/>
            <person name="Wang Q."/>
            <person name="Zhang B."/>
            <person name="Ji P."/>
            <person name="Sakyi L.B."/>
            <person name="Cui X."/>
            <person name="Yuan T."/>
            <person name="Jiang B."/>
            <person name="Yang W."/>
            <person name="Lam T.T.-Y."/>
            <person name="Chang Q."/>
            <person name="Ding S."/>
            <person name="Wang X."/>
            <person name="Zhu J."/>
            <person name="Ruan X."/>
            <person name="Zhao L."/>
            <person name="Wei J."/>
            <person name="Que T."/>
            <person name="Du C."/>
            <person name="Cheng J."/>
            <person name="Dai P."/>
            <person name="Han X."/>
            <person name="Huang E."/>
            <person name="Gao Y."/>
            <person name="Liu J."/>
            <person name="Shao H."/>
            <person name="Ye R."/>
            <person name="Li L."/>
            <person name="Wei W."/>
            <person name="Wang X."/>
            <person name="Wang C."/>
            <person name="Huo Q."/>
            <person name="Li W."/>
            <person name="Guo W."/>
            <person name="Chen H."/>
            <person name="Chen S."/>
            <person name="Zhou L."/>
            <person name="Zhou L."/>
            <person name="Ni X."/>
            <person name="Tian J."/>
            <person name="Zhou Y."/>
            <person name="Sheng Y."/>
            <person name="Liu T."/>
            <person name="Pan Y."/>
            <person name="Xia L."/>
            <person name="Li J."/>
            <person name="Zhao F."/>
            <person name="Cao W."/>
        </authorList>
    </citation>
    <scope>NUCLEOTIDE SEQUENCE</scope>
    <source>
        <strain evidence="2">Rmic-2018</strain>
        <tissue evidence="2">Larvae</tissue>
    </source>
</reference>
<sequence length="272" mass="30060">MSPMLPPSNSECDRCARSPRSPNSIERNRSQSLPGSSRRPRGGGSLHTTASEIGRGHRRGEWGKGRPTAGMLFRHETTSAKWAPTDSPVKARPLDVRSSGRGKGVTGKRAPTTEPKRPRPTASWRFPPLSLLFEARTGVLRTKTYRAKYEGVDTVCSACGEEEETAEHLQAGASTEKGVNNSPSNKVTPDRPLVAMTYDDAARCRTLCHITDGFLNPITRAQRHDSVRPGVRADKSRSCRRRWMRGLMLFVRSVESNRAERKKAEEGGGRKI</sequence>